<keyword evidence="8" id="KW-1185">Reference proteome</keyword>
<comment type="catalytic activity">
    <reaction evidence="5 6">
        <text>geranylgeranyl diphosphate + L-cysteinyl-[protein] = S-geranylgeranyl-L-cysteinyl-[protein] + diphosphate</text>
        <dbReference type="Rhea" id="RHEA:21240"/>
        <dbReference type="Rhea" id="RHEA-COMP:10131"/>
        <dbReference type="Rhea" id="RHEA-COMP:11537"/>
        <dbReference type="ChEBI" id="CHEBI:29950"/>
        <dbReference type="ChEBI" id="CHEBI:33019"/>
        <dbReference type="ChEBI" id="CHEBI:57533"/>
        <dbReference type="ChEBI" id="CHEBI:86021"/>
        <dbReference type="EC" id="2.5.1.60"/>
    </reaction>
</comment>
<dbReference type="InterPro" id="IPR002088">
    <property type="entry name" value="Prenyl_trans_a"/>
</dbReference>
<evidence type="ECO:0000313" key="8">
    <source>
        <dbReference type="Proteomes" id="UP000237481"/>
    </source>
</evidence>
<dbReference type="GO" id="GO:0005968">
    <property type="term" value="C:Rab-protein geranylgeranyltransferase complex"/>
    <property type="evidence" value="ECO:0007669"/>
    <property type="project" value="TreeGrafter"/>
</dbReference>
<evidence type="ECO:0000256" key="3">
    <source>
        <dbReference type="ARBA" id="ARBA00022679"/>
    </source>
</evidence>
<keyword evidence="3 6" id="KW-0808">Transferase</keyword>
<dbReference type="STRING" id="94208.A0A2S4L8M8"/>
<dbReference type="GO" id="GO:0004663">
    <property type="term" value="F:Rab geranylgeranyltransferase activity"/>
    <property type="evidence" value="ECO:0007669"/>
    <property type="project" value="UniProtKB-UniRule"/>
</dbReference>
<evidence type="ECO:0000256" key="2">
    <source>
        <dbReference type="ARBA" id="ARBA00022602"/>
    </source>
</evidence>
<keyword evidence="4" id="KW-0677">Repeat</keyword>
<evidence type="ECO:0000256" key="4">
    <source>
        <dbReference type="ARBA" id="ARBA00022737"/>
    </source>
</evidence>
<sequence length="365" mass="42712">MASHGVARTSRVHTEEQRLQDLEKIRTYRALEDQIRTQAASGSYGRVLFQFTTKLLCLNPEYYTIWNVRRRCLIYSLLSRAADLQGSHAQKRASDAKDQESDESVLQSELTFIIPLLKGFPKCYWIWEFRRWVLSQTIIRLSIPVARKIWETELGLTSMMLNKDQRNFHAWIYRRLVVAKLESPELRGKSLAEDEFAYTTRMIKLNLSNFSAWHNRSQLVLRVLEERNSDDETRAAFLVKELSIVREGLNVGPEDQSLWYYHQFLIWQIVDHGKRQTIAPALTVAERAAYLKHEIDEVKGLLEDYVGVKWIYEALLEYTLALERLEQRTERGGGEASCLRTWLAKLRALDPMRAGRWNDVEREMG</sequence>
<dbReference type="PANTHER" id="PTHR11129:SF2">
    <property type="entry name" value="GERANYLGERANYL TRANSFERASE TYPE-2 SUBUNIT ALPHA"/>
    <property type="match status" value="1"/>
</dbReference>
<evidence type="ECO:0000256" key="5">
    <source>
        <dbReference type="ARBA" id="ARBA00047658"/>
    </source>
</evidence>
<accession>A0A2S4L8M8</accession>
<comment type="function">
    <text evidence="6">Catalyzes the transfer of a geranyl-geranyl moiety from geranyl-geranyl pyrophosphate to cysteines occuring in specific C-terminal amino acid sequences.</text>
</comment>
<dbReference type="EMBL" id="PKSG01000100">
    <property type="protein sequence ID" value="POR38792.1"/>
    <property type="molecule type" value="Genomic_DNA"/>
</dbReference>
<dbReference type="OrthoDB" id="1658at2759"/>
<dbReference type="Gene3D" id="1.25.40.120">
    <property type="entry name" value="Protein prenylyltransferase"/>
    <property type="match status" value="1"/>
</dbReference>
<dbReference type="PROSITE" id="PS51147">
    <property type="entry name" value="PFTA"/>
    <property type="match status" value="3"/>
</dbReference>
<dbReference type="PANTHER" id="PTHR11129">
    <property type="entry name" value="PROTEIN FARNESYLTRANSFERASE ALPHA SUBUNIT/RAB GERANYLGERANYL TRANSFERASE ALPHA SUBUNIT"/>
    <property type="match status" value="1"/>
</dbReference>
<dbReference type="EC" id="2.5.1.60" evidence="6"/>
<evidence type="ECO:0000256" key="6">
    <source>
        <dbReference type="RuleBase" id="RU367120"/>
    </source>
</evidence>
<dbReference type="GO" id="GO:0097354">
    <property type="term" value="P:prenylation"/>
    <property type="evidence" value="ECO:0007669"/>
    <property type="project" value="UniProtKB-UniRule"/>
</dbReference>
<dbReference type="Proteomes" id="UP000237481">
    <property type="component" value="Unassembled WGS sequence"/>
</dbReference>
<comment type="similarity">
    <text evidence="1 6">Belongs to the protein prenyltransferase subunit alpha family.</text>
</comment>
<organism evidence="7 8">
    <name type="scientific">Tolypocladium paradoxum</name>
    <dbReference type="NCBI Taxonomy" id="94208"/>
    <lineage>
        <taxon>Eukaryota</taxon>
        <taxon>Fungi</taxon>
        <taxon>Dikarya</taxon>
        <taxon>Ascomycota</taxon>
        <taxon>Pezizomycotina</taxon>
        <taxon>Sordariomycetes</taxon>
        <taxon>Hypocreomycetidae</taxon>
        <taxon>Hypocreales</taxon>
        <taxon>Ophiocordycipitaceae</taxon>
        <taxon>Tolypocladium</taxon>
    </lineage>
</organism>
<dbReference type="SUPFAM" id="SSF48439">
    <property type="entry name" value="Protein prenylyltransferase"/>
    <property type="match status" value="1"/>
</dbReference>
<proteinExistence type="inferred from homology"/>
<evidence type="ECO:0000313" key="7">
    <source>
        <dbReference type="EMBL" id="POR38792.1"/>
    </source>
</evidence>
<evidence type="ECO:0000256" key="1">
    <source>
        <dbReference type="ARBA" id="ARBA00006734"/>
    </source>
</evidence>
<comment type="caution">
    <text evidence="7">The sequence shown here is derived from an EMBL/GenBank/DDBJ whole genome shotgun (WGS) entry which is preliminary data.</text>
</comment>
<reference evidence="7 8" key="1">
    <citation type="submission" date="2018-01" db="EMBL/GenBank/DDBJ databases">
        <title>Harnessing the power of phylogenomics to disentangle the directionality and signatures of interkingdom host jumping in the parasitic fungal genus Tolypocladium.</title>
        <authorList>
            <person name="Quandt C.A."/>
            <person name="Patterson W."/>
            <person name="Spatafora J.W."/>
        </authorList>
    </citation>
    <scope>NUCLEOTIDE SEQUENCE [LARGE SCALE GENOMIC DNA]</scope>
    <source>
        <strain evidence="7 8">NRBC 100945</strain>
    </source>
</reference>
<keyword evidence="2 6" id="KW-0637">Prenyltransferase</keyword>
<name>A0A2S4L8M8_9HYPO</name>
<dbReference type="Pfam" id="PF01239">
    <property type="entry name" value="PPTA"/>
    <property type="match status" value="4"/>
</dbReference>
<dbReference type="AlphaFoldDB" id="A0A2S4L8M8"/>
<protein>
    <recommendedName>
        <fullName evidence="6">Geranylgeranyl transferase type-2 subunit alpha</fullName>
        <ecNumber evidence="6">2.5.1.60</ecNumber>
    </recommendedName>
    <alternativeName>
        <fullName evidence="6">Geranylgeranyl transferase type II subunit alpha</fullName>
    </alternativeName>
</protein>
<gene>
    <name evidence="7" type="ORF">TPAR_01007</name>
</gene>